<evidence type="ECO:0000256" key="1">
    <source>
        <dbReference type="ARBA" id="ARBA00001946"/>
    </source>
</evidence>
<dbReference type="Pfam" id="PF00990">
    <property type="entry name" value="GGDEF"/>
    <property type="match status" value="1"/>
</dbReference>
<dbReference type="InterPro" id="IPR043128">
    <property type="entry name" value="Rev_trsase/Diguanyl_cyclase"/>
</dbReference>
<dbReference type="InterPro" id="IPR029016">
    <property type="entry name" value="GAF-like_dom_sf"/>
</dbReference>
<dbReference type="Gene3D" id="3.30.70.270">
    <property type="match status" value="1"/>
</dbReference>
<evidence type="ECO:0000259" key="2">
    <source>
        <dbReference type="PROSITE" id="PS50887"/>
    </source>
</evidence>
<comment type="caution">
    <text evidence="3">The sequence shown here is derived from an EMBL/GenBank/DDBJ whole genome shotgun (WGS) entry which is preliminary data.</text>
</comment>
<dbReference type="Proteomes" id="UP000295293">
    <property type="component" value="Unassembled WGS sequence"/>
</dbReference>
<dbReference type="InterPro" id="IPR029787">
    <property type="entry name" value="Nucleotide_cyclase"/>
</dbReference>
<gene>
    <name evidence="3" type="ORF">DFR29_112119</name>
</gene>
<sequence length="342" mass="37135">MSASLAGRSSERLLEVIRTQTDIAKLGLDLGGVMALVAERAQALTQAVGAVVELAEDSDMVYRAATGVAESHLGMRLAQGNSLSGLCIREGQPLQCPDAETDTRVDREACRRIGLRSMIVVPLRHHDAVVGVLKVLSERPQAFDDDDLHLLGLMSDLIAAAMFHAAKYGTSELFYLATHDGLTGLANRSLFLERLRQCLAQAQREEKHFGLLNLDMDGLKPINDVYGHRAGDAAIRELAQRIKQASRESDTVARLGGDEFGVILSRVSDRDGALAHAQRLAQQIVKPFEFERQEIALDASIGVAVFPNDGAELDTLLDRADQSMYLTKRAKKPAGARSGRGE</sequence>
<feature type="domain" description="GGDEF" evidence="2">
    <location>
        <begin position="207"/>
        <end position="342"/>
    </location>
</feature>
<dbReference type="PANTHER" id="PTHR46663">
    <property type="entry name" value="DIGUANYLATE CYCLASE DGCT-RELATED"/>
    <property type="match status" value="1"/>
</dbReference>
<evidence type="ECO:0000313" key="3">
    <source>
        <dbReference type="EMBL" id="TDR40805.1"/>
    </source>
</evidence>
<organism evidence="3 4">
    <name type="scientific">Tahibacter aquaticus</name>
    <dbReference type="NCBI Taxonomy" id="520092"/>
    <lineage>
        <taxon>Bacteria</taxon>
        <taxon>Pseudomonadati</taxon>
        <taxon>Pseudomonadota</taxon>
        <taxon>Gammaproteobacteria</taxon>
        <taxon>Lysobacterales</taxon>
        <taxon>Rhodanobacteraceae</taxon>
        <taxon>Tahibacter</taxon>
    </lineage>
</organism>
<dbReference type="InterPro" id="IPR000160">
    <property type="entry name" value="GGDEF_dom"/>
</dbReference>
<dbReference type="PANTHER" id="PTHR46663:SF2">
    <property type="entry name" value="GGDEF DOMAIN-CONTAINING PROTEIN"/>
    <property type="match status" value="1"/>
</dbReference>
<keyword evidence="4" id="KW-1185">Reference proteome</keyword>
<dbReference type="SUPFAM" id="SSF55073">
    <property type="entry name" value="Nucleotide cyclase"/>
    <property type="match status" value="1"/>
</dbReference>
<proteinExistence type="predicted"/>
<dbReference type="InterPro" id="IPR003018">
    <property type="entry name" value="GAF"/>
</dbReference>
<dbReference type="RefSeq" id="WP_133820172.1">
    <property type="nucleotide sequence ID" value="NZ_SNZH01000012.1"/>
</dbReference>
<dbReference type="CDD" id="cd01949">
    <property type="entry name" value="GGDEF"/>
    <property type="match status" value="1"/>
</dbReference>
<protein>
    <submittedName>
        <fullName evidence="3">Diguanylate cyclase with GAF sensor</fullName>
    </submittedName>
</protein>
<dbReference type="GO" id="GO:0003824">
    <property type="term" value="F:catalytic activity"/>
    <property type="evidence" value="ECO:0007669"/>
    <property type="project" value="UniProtKB-ARBA"/>
</dbReference>
<dbReference type="Gene3D" id="3.30.450.40">
    <property type="match status" value="1"/>
</dbReference>
<dbReference type="Pfam" id="PF13185">
    <property type="entry name" value="GAF_2"/>
    <property type="match status" value="1"/>
</dbReference>
<evidence type="ECO:0000313" key="4">
    <source>
        <dbReference type="Proteomes" id="UP000295293"/>
    </source>
</evidence>
<dbReference type="FunFam" id="3.30.70.270:FF:000001">
    <property type="entry name" value="Diguanylate cyclase domain protein"/>
    <property type="match status" value="1"/>
</dbReference>
<reference evidence="3 4" key="1">
    <citation type="submission" date="2019-03" db="EMBL/GenBank/DDBJ databases">
        <title>Genomic Encyclopedia of Type Strains, Phase IV (KMG-IV): sequencing the most valuable type-strain genomes for metagenomic binning, comparative biology and taxonomic classification.</title>
        <authorList>
            <person name="Goeker M."/>
        </authorList>
    </citation>
    <scope>NUCLEOTIDE SEQUENCE [LARGE SCALE GENOMIC DNA]</scope>
    <source>
        <strain evidence="3 4">DSM 21667</strain>
    </source>
</reference>
<dbReference type="SUPFAM" id="SSF55781">
    <property type="entry name" value="GAF domain-like"/>
    <property type="match status" value="1"/>
</dbReference>
<dbReference type="InterPro" id="IPR052163">
    <property type="entry name" value="DGC-Regulatory_Protein"/>
</dbReference>
<dbReference type="SMART" id="SM00267">
    <property type="entry name" value="GGDEF"/>
    <property type="match status" value="1"/>
</dbReference>
<dbReference type="OrthoDB" id="9803824at2"/>
<name>A0A4R6YRR0_9GAMM</name>
<dbReference type="AlphaFoldDB" id="A0A4R6YRR0"/>
<comment type="cofactor">
    <cofactor evidence="1">
        <name>Mg(2+)</name>
        <dbReference type="ChEBI" id="CHEBI:18420"/>
    </cofactor>
</comment>
<dbReference type="PROSITE" id="PS50887">
    <property type="entry name" value="GGDEF"/>
    <property type="match status" value="1"/>
</dbReference>
<dbReference type="NCBIfam" id="TIGR00254">
    <property type="entry name" value="GGDEF"/>
    <property type="match status" value="1"/>
</dbReference>
<dbReference type="EMBL" id="SNZH01000012">
    <property type="protein sequence ID" value="TDR40805.1"/>
    <property type="molecule type" value="Genomic_DNA"/>
</dbReference>
<accession>A0A4R6YRR0</accession>
<dbReference type="SMART" id="SM00065">
    <property type="entry name" value="GAF"/>
    <property type="match status" value="1"/>
</dbReference>